<evidence type="ECO:0000256" key="11">
    <source>
        <dbReference type="ARBA" id="ARBA00057003"/>
    </source>
</evidence>
<dbReference type="PROSITE" id="PS50963">
    <property type="entry name" value="LINK_2"/>
    <property type="match status" value="2"/>
</dbReference>
<evidence type="ECO:0000256" key="2">
    <source>
        <dbReference type="ARBA" id="ARBA00022525"/>
    </source>
</evidence>
<evidence type="ECO:0000256" key="12">
    <source>
        <dbReference type="ARBA" id="ARBA00069067"/>
    </source>
</evidence>
<dbReference type="GO" id="GO:0005540">
    <property type="term" value="F:hyaluronic acid binding"/>
    <property type="evidence" value="ECO:0007669"/>
    <property type="project" value="UniProtKB-KW"/>
</dbReference>
<keyword evidence="2" id="KW-0964">Secreted</keyword>
<comment type="caution">
    <text evidence="14">Lacks conserved residue(s) required for the propagation of feature annotation.</text>
</comment>
<dbReference type="GO" id="GO:0007155">
    <property type="term" value="P:cell adhesion"/>
    <property type="evidence" value="ECO:0007669"/>
    <property type="project" value="InterPro"/>
</dbReference>
<feature type="disulfide bond" evidence="14">
    <location>
        <begin position="370"/>
        <end position="391"/>
    </location>
</feature>
<dbReference type="PANTHER" id="PTHR22804:SF11">
    <property type="entry name" value="HYALURONAN AND PROTEOGLYCAN LINK PROTEIN 4"/>
    <property type="match status" value="1"/>
</dbReference>
<dbReference type="GO" id="GO:0001501">
    <property type="term" value="P:skeletal system development"/>
    <property type="evidence" value="ECO:0007669"/>
    <property type="project" value="TreeGrafter"/>
</dbReference>
<evidence type="ECO:0000256" key="13">
    <source>
        <dbReference type="ARBA" id="ARBA00082812"/>
    </source>
</evidence>
<dbReference type="CDD" id="cd05877">
    <property type="entry name" value="Ig_LP_like"/>
    <property type="match status" value="1"/>
</dbReference>
<keyword evidence="3" id="KW-0272">Extracellular matrix</keyword>
<keyword evidence="7" id="KW-0325">Glycoprotein</keyword>
<keyword evidence="19" id="KW-1185">Reference proteome</keyword>
<dbReference type="InterPro" id="IPR050691">
    <property type="entry name" value="Hyaluronan_bind_Proteoglycan"/>
</dbReference>
<dbReference type="InterPro" id="IPR007110">
    <property type="entry name" value="Ig-like_dom"/>
</dbReference>
<evidence type="ECO:0000256" key="15">
    <source>
        <dbReference type="SAM" id="SignalP"/>
    </source>
</evidence>
<gene>
    <name evidence="18" type="ORF">P4O66_012964</name>
</gene>
<dbReference type="FunFam" id="3.10.100.10:FF:000002">
    <property type="entry name" value="Hyaluronan proteoglycan link protein 1"/>
    <property type="match status" value="1"/>
</dbReference>
<dbReference type="InterPro" id="IPR000538">
    <property type="entry name" value="Link_dom"/>
</dbReference>
<dbReference type="GO" id="GO:0010001">
    <property type="term" value="P:glial cell differentiation"/>
    <property type="evidence" value="ECO:0007669"/>
    <property type="project" value="TreeGrafter"/>
</dbReference>
<dbReference type="GO" id="GO:0002052">
    <property type="term" value="P:positive regulation of neuroblast proliferation"/>
    <property type="evidence" value="ECO:0007669"/>
    <property type="project" value="TreeGrafter"/>
</dbReference>
<dbReference type="Pfam" id="PF00193">
    <property type="entry name" value="Xlink"/>
    <property type="match status" value="2"/>
</dbReference>
<organism evidence="18 19">
    <name type="scientific">Electrophorus voltai</name>
    <dbReference type="NCBI Taxonomy" id="2609070"/>
    <lineage>
        <taxon>Eukaryota</taxon>
        <taxon>Metazoa</taxon>
        <taxon>Chordata</taxon>
        <taxon>Craniata</taxon>
        <taxon>Vertebrata</taxon>
        <taxon>Euteleostomi</taxon>
        <taxon>Actinopterygii</taxon>
        <taxon>Neopterygii</taxon>
        <taxon>Teleostei</taxon>
        <taxon>Ostariophysi</taxon>
        <taxon>Gymnotiformes</taxon>
        <taxon>Gymnotoidei</taxon>
        <taxon>Gymnotidae</taxon>
        <taxon>Electrophorus</taxon>
    </lineage>
</organism>
<evidence type="ECO:0000313" key="18">
    <source>
        <dbReference type="EMBL" id="KAK1805910.1"/>
    </source>
</evidence>
<dbReference type="SMART" id="SM00409">
    <property type="entry name" value="IG"/>
    <property type="match status" value="1"/>
</dbReference>
<evidence type="ECO:0000259" key="16">
    <source>
        <dbReference type="PROSITE" id="PS50835"/>
    </source>
</evidence>
<dbReference type="AlphaFoldDB" id="A0AAD8ZZ33"/>
<evidence type="ECO:0000313" key="19">
    <source>
        <dbReference type="Proteomes" id="UP001239994"/>
    </source>
</evidence>
<comment type="similarity">
    <text evidence="10">Belongs to the HAPLN family.</text>
</comment>
<dbReference type="InterPro" id="IPR003599">
    <property type="entry name" value="Ig_sub"/>
</dbReference>
<dbReference type="Gene3D" id="3.10.100.10">
    <property type="entry name" value="Mannose-Binding Protein A, subunit A"/>
    <property type="match status" value="2"/>
</dbReference>
<dbReference type="FunFam" id="2.60.40.10:FF:000536">
    <property type="entry name" value="Hyaluronan and proteoglycan link protein 4"/>
    <property type="match status" value="1"/>
</dbReference>
<dbReference type="GO" id="GO:0045202">
    <property type="term" value="C:synapse"/>
    <property type="evidence" value="ECO:0007669"/>
    <property type="project" value="TreeGrafter"/>
</dbReference>
<evidence type="ECO:0000256" key="4">
    <source>
        <dbReference type="ARBA" id="ARBA00022729"/>
    </source>
</evidence>
<dbReference type="Gene3D" id="2.60.40.10">
    <property type="entry name" value="Immunoglobulins"/>
    <property type="match status" value="1"/>
</dbReference>
<dbReference type="SMART" id="SM00406">
    <property type="entry name" value="IGv"/>
    <property type="match status" value="1"/>
</dbReference>
<comment type="subcellular location">
    <subcellularLocation>
        <location evidence="1">Secreted</location>
        <location evidence="1">Extracellular space</location>
        <location evidence="1">Extracellular matrix</location>
    </subcellularLocation>
</comment>
<dbReference type="GO" id="GO:0005615">
    <property type="term" value="C:extracellular space"/>
    <property type="evidence" value="ECO:0007669"/>
    <property type="project" value="TreeGrafter"/>
</dbReference>
<dbReference type="InterPro" id="IPR013783">
    <property type="entry name" value="Ig-like_fold"/>
</dbReference>
<proteinExistence type="inferred from homology"/>
<comment type="caution">
    <text evidence="18">The sequence shown here is derived from an EMBL/GenBank/DDBJ whole genome shotgun (WGS) entry which is preliminary data.</text>
</comment>
<reference evidence="18" key="1">
    <citation type="submission" date="2023-03" db="EMBL/GenBank/DDBJ databases">
        <title>Electrophorus voltai genome.</title>
        <authorList>
            <person name="Bian C."/>
        </authorList>
    </citation>
    <scope>NUCLEOTIDE SEQUENCE</scope>
    <source>
        <strain evidence="18">CB-2022</strain>
        <tissue evidence="18">Muscle</tissue>
    </source>
</reference>
<evidence type="ECO:0000256" key="6">
    <source>
        <dbReference type="ARBA" id="ARBA00023157"/>
    </source>
</evidence>
<comment type="function">
    <text evidence="11">Essential for the proper localization of brevican (BCAN), mainly as a perineuronal nets (PNNs)-type deposition in the brainstem and cerebellum thereby playing a key role in the formation and structural organization of PNNs. Contributes to the formation and transmission of inhibitory GABAergic synapses between Purkinje cells and deep cerebellar nuclei neurons.</text>
</comment>
<accession>A0AAD8ZZ33</accession>
<feature type="signal peptide" evidence="15">
    <location>
        <begin position="1"/>
        <end position="18"/>
    </location>
</feature>
<dbReference type="EMBL" id="JAROKS010000002">
    <property type="protein sequence ID" value="KAK1805910.1"/>
    <property type="molecule type" value="Genomic_DNA"/>
</dbReference>
<dbReference type="GO" id="GO:0007417">
    <property type="term" value="P:central nervous system development"/>
    <property type="evidence" value="ECO:0007669"/>
    <property type="project" value="TreeGrafter"/>
</dbReference>
<keyword evidence="6 14" id="KW-1015">Disulfide bond</keyword>
<evidence type="ECO:0000256" key="5">
    <source>
        <dbReference type="ARBA" id="ARBA00022737"/>
    </source>
</evidence>
<sequence length="445" mass="49652">MLLHLFHVLPMLGLSLYGLNTPWLLDSAVVVAGAVLQVNCQDDTGAVIVQTAPGKVVTHRGGTITLPCRYHHEPETADPSRIRIKWTKVTDTFQFADVFVALGRQQRVFGPYRGRVALEQAGPGDASVVIHNVTLQDYGRYECEVTNDMEDDTGFVSLDLEGVVFPYYPRLGRYKLNYHEAEEACKQQDAILASHSQLHKAWLEGLDWCNAGWLEDGSVQYPISHPRDQCGRKETPAGVRNYGYRHKEDERYDAFCFTSKLNGEESAPAPVSFGLQADLIKQPAGPWGTGAWAVWPRTDKMMHLLQLNPPNQILEGNMIYCGCPSQVYFLKRFKKVNYPEALKACQRDGSAVAKVGQLFAAWRFQLLDRCEAGWVEDGSIRYPIVNPRARCGGSEPGVRNLGFPDKKFRLYGVYCFRKNLGSAEAQTAQAPVRTTAKFANSTGSI</sequence>
<dbReference type="Proteomes" id="UP001239994">
    <property type="component" value="Unassembled WGS sequence"/>
</dbReference>
<feature type="domain" description="Link" evidence="17">
    <location>
        <begin position="325"/>
        <end position="417"/>
    </location>
</feature>
<evidence type="ECO:0000259" key="17">
    <source>
        <dbReference type="PROSITE" id="PS50963"/>
    </source>
</evidence>
<feature type="chain" id="PRO_5041899214" description="Hyaluronan and proteoglycan link protein 4" evidence="15">
    <location>
        <begin position="19"/>
        <end position="445"/>
    </location>
</feature>
<keyword evidence="8" id="KW-0373">Hyaluronic acid</keyword>
<dbReference type="InterPro" id="IPR013106">
    <property type="entry name" value="Ig_V-set"/>
</dbReference>
<dbReference type="FunFam" id="3.10.100.10:FF:000001">
    <property type="entry name" value="Hyaluronan proteoglycan link protein 1"/>
    <property type="match status" value="1"/>
</dbReference>
<dbReference type="SUPFAM" id="SSF56436">
    <property type="entry name" value="C-type lectin-like"/>
    <property type="match status" value="2"/>
</dbReference>
<keyword evidence="5" id="KW-0677">Repeat</keyword>
<evidence type="ECO:0000256" key="9">
    <source>
        <dbReference type="ARBA" id="ARBA00023319"/>
    </source>
</evidence>
<name>A0AAD8ZZ33_9TELE</name>
<dbReference type="PROSITE" id="PS50835">
    <property type="entry name" value="IG_LIKE"/>
    <property type="match status" value="1"/>
</dbReference>
<dbReference type="PROSITE" id="PS01241">
    <property type="entry name" value="LINK_1"/>
    <property type="match status" value="1"/>
</dbReference>
<dbReference type="SUPFAM" id="SSF48726">
    <property type="entry name" value="Immunoglobulin"/>
    <property type="match status" value="1"/>
</dbReference>
<dbReference type="PANTHER" id="PTHR22804">
    <property type="entry name" value="AGGRECAN/VERSICAN PROTEOGLYCAN"/>
    <property type="match status" value="1"/>
</dbReference>
<feature type="domain" description="Link" evidence="17">
    <location>
        <begin position="163"/>
        <end position="258"/>
    </location>
</feature>
<feature type="disulfide bond" evidence="14">
    <location>
        <begin position="209"/>
        <end position="230"/>
    </location>
</feature>
<evidence type="ECO:0000256" key="14">
    <source>
        <dbReference type="PROSITE-ProRule" id="PRU00323"/>
    </source>
</evidence>
<dbReference type="InterPro" id="IPR036179">
    <property type="entry name" value="Ig-like_dom_sf"/>
</dbReference>
<keyword evidence="9" id="KW-0393">Immunoglobulin domain</keyword>
<evidence type="ECO:0000256" key="3">
    <source>
        <dbReference type="ARBA" id="ARBA00022530"/>
    </source>
</evidence>
<dbReference type="Pfam" id="PF07686">
    <property type="entry name" value="V-set"/>
    <property type="match status" value="1"/>
</dbReference>
<dbReference type="InterPro" id="IPR016186">
    <property type="entry name" value="C-type_lectin-like/link_sf"/>
</dbReference>
<dbReference type="GO" id="GO:0072534">
    <property type="term" value="C:perineuronal net"/>
    <property type="evidence" value="ECO:0007669"/>
    <property type="project" value="TreeGrafter"/>
</dbReference>
<feature type="domain" description="Ig-like" evidence="16">
    <location>
        <begin position="46"/>
        <end position="157"/>
    </location>
</feature>
<dbReference type="CDD" id="cd03519">
    <property type="entry name" value="Link_domain_HAPLN_module_2"/>
    <property type="match status" value="1"/>
</dbReference>
<evidence type="ECO:0000256" key="1">
    <source>
        <dbReference type="ARBA" id="ARBA00004498"/>
    </source>
</evidence>
<evidence type="ECO:0000256" key="10">
    <source>
        <dbReference type="ARBA" id="ARBA00038272"/>
    </source>
</evidence>
<protein>
    <recommendedName>
        <fullName evidence="12">Hyaluronan and proteoglycan link protein 4</fullName>
    </recommendedName>
    <alternativeName>
        <fullName evidence="13">Brain link protein 2</fullName>
    </alternativeName>
</protein>
<dbReference type="PRINTS" id="PR01265">
    <property type="entry name" value="LINKMODULE"/>
</dbReference>
<keyword evidence="4 15" id="KW-0732">Signal</keyword>
<dbReference type="SMART" id="SM00445">
    <property type="entry name" value="LINK"/>
    <property type="match status" value="2"/>
</dbReference>
<evidence type="ECO:0000256" key="8">
    <source>
        <dbReference type="ARBA" id="ARBA00023290"/>
    </source>
</evidence>
<dbReference type="InterPro" id="IPR016187">
    <property type="entry name" value="CTDL_fold"/>
</dbReference>
<evidence type="ECO:0000256" key="7">
    <source>
        <dbReference type="ARBA" id="ARBA00023180"/>
    </source>
</evidence>